<dbReference type="InterPro" id="IPR011993">
    <property type="entry name" value="PH-like_dom_sf"/>
</dbReference>
<dbReference type="EMBL" id="JABVXQ010000001">
    <property type="protein sequence ID" value="KAF6131155.1"/>
    <property type="molecule type" value="Genomic_DNA"/>
</dbReference>
<evidence type="ECO:0000313" key="3">
    <source>
        <dbReference type="EMBL" id="KAF6131155.1"/>
    </source>
</evidence>
<dbReference type="SUPFAM" id="SSF50729">
    <property type="entry name" value="PH domain-like"/>
    <property type="match status" value="1"/>
</dbReference>
<gene>
    <name evidence="3" type="ORF">HJG60_008035</name>
</gene>
<evidence type="ECO:0000259" key="2">
    <source>
        <dbReference type="SMART" id="SM00233"/>
    </source>
</evidence>
<organism evidence="3 4">
    <name type="scientific">Phyllostomus discolor</name>
    <name type="common">pale spear-nosed bat</name>
    <dbReference type="NCBI Taxonomy" id="89673"/>
    <lineage>
        <taxon>Eukaryota</taxon>
        <taxon>Metazoa</taxon>
        <taxon>Chordata</taxon>
        <taxon>Craniata</taxon>
        <taxon>Vertebrata</taxon>
        <taxon>Euteleostomi</taxon>
        <taxon>Mammalia</taxon>
        <taxon>Eutheria</taxon>
        <taxon>Laurasiatheria</taxon>
        <taxon>Chiroptera</taxon>
        <taxon>Yangochiroptera</taxon>
        <taxon>Phyllostomidae</taxon>
        <taxon>Phyllostominae</taxon>
        <taxon>Phyllostomus</taxon>
    </lineage>
</organism>
<feature type="region of interest" description="Disordered" evidence="1">
    <location>
        <begin position="387"/>
        <end position="408"/>
    </location>
</feature>
<evidence type="ECO:0000313" key="4">
    <source>
        <dbReference type="Proteomes" id="UP000664940"/>
    </source>
</evidence>
<feature type="region of interest" description="Disordered" evidence="1">
    <location>
        <begin position="340"/>
        <end position="364"/>
    </location>
</feature>
<comment type="caution">
    <text evidence="3">The sequence shown here is derived from an EMBL/GenBank/DDBJ whole genome shotgun (WGS) entry which is preliminary data.</text>
</comment>
<feature type="domain" description="PH" evidence="2">
    <location>
        <begin position="215"/>
        <end position="313"/>
    </location>
</feature>
<dbReference type="Gene3D" id="2.30.29.30">
    <property type="entry name" value="Pleckstrin-homology domain (PH domain)/Phosphotyrosine-binding domain (PTB)"/>
    <property type="match status" value="1"/>
</dbReference>
<accession>A0A834ERW0</accession>
<name>A0A834ERW0_9CHIR</name>
<dbReference type="SMART" id="SM00233">
    <property type="entry name" value="PH"/>
    <property type="match status" value="1"/>
</dbReference>
<dbReference type="Proteomes" id="UP000664940">
    <property type="component" value="Unassembled WGS sequence"/>
</dbReference>
<dbReference type="Pfam" id="PF22286">
    <property type="entry name" value="RHG20_PH"/>
    <property type="match status" value="1"/>
</dbReference>
<proteinExistence type="predicted"/>
<dbReference type="PANTHER" id="PTHR23179:SF37">
    <property type="entry name" value="1700006A11RIK PROTEIN"/>
    <property type="match status" value="1"/>
</dbReference>
<dbReference type="GO" id="GO:0005096">
    <property type="term" value="F:GTPase activator activity"/>
    <property type="evidence" value="ECO:0007669"/>
    <property type="project" value="TreeGrafter"/>
</dbReference>
<protein>
    <recommendedName>
        <fullName evidence="2">PH domain-containing protein</fullName>
    </recommendedName>
</protein>
<dbReference type="InterPro" id="IPR047887">
    <property type="entry name" value="ARHGAP20_PH"/>
</dbReference>
<dbReference type="PANTHER" id="PTHR23179">
    <property type="entry name" value="T-CELL ACTIVATION RHO GTPASE ACTIVATING PROTEIN-RELATED"/>
    <property type="match status" value="1"/>
</dbReference>
<reference evidence="3 4" key="1">
    <citation type="journal article" date="2020" name="Nature">
        <title>Six reference-quality genomes reveal evolution of bat adaptations.</title>
        <authorList>
            <person name="Jebb D."/>
            <person name="Huang Z."/>
            <person name="Pippel M."/>
            <person name="Hughes G.M."/>
            <person name="Lavrichenko K."/>
            <person name="Devanna P."/>
            <person name="Winkler S."/>
            <person name="Jermiin L.S."/>
            <person name="Skirmuntt E.C."/>
            <person name="Katzourakis A."/>
            <person name="Burkitt-Gray L."/>
            <person name="Ray D.A."/>
            <person name="Sullivan K.A.M."/>
            <person name="Roscito J.G."/>
            <person name="Kirilenko B.M."/>
            <person name="Davalos L.M."/>
            <person name="Corthals A.P."/>
            <person name="Power M.L."/>
            <person name="Jones G."/>
            <person name="Ransome R.D."/>
            <person name="Dechmann D.K.N."/>
            <person name="Locatelli A.G."/>
            <person name="Puechmaille S.J."/>
            <person name="Fedrigo O."/>
            <person name="Jarvis E.D."/>
            <person name="Hiller M."/>
            <person name="Vernes S.C."/>
            <person name="Myers E.W."/>
            <person name="Teeling E.C."/>
        </authorList>
    </citation>
    <scope>NUCLEOTIDE SEQUENCE [LARGE SCALE GENOMIC DNA]</scope>
    <source>
        <strain evidence="3">Bat1K_MPI-CBG_1</strain>
    </source>
</reference>
<dbReference type="AlphaFoldDB" id="A0A834ERW0"/>
<dbReference type="InterPro" id="IPR001849">
    <property type="entry name" value="PH_domain"/>
</dbReference>
<sequence>MQDLPPPEGPCCGLDSSLLSLSSSQTSVSSLGSSLQDLPLPEVRSYSFDCRLHDLSPPEIPCCSLDCSLLHLLPPEVPSWGLDSCLRGLSLTKSSISSLDCSLQDLPPPDVSSCGLDYSLQGIPPPEIPSCGLDSSLQDLPPPEAPSCSLKCSPLDSPPTEASIFSLDCGPHGLLPPEVPSCGLDRCQHSPAPQEIAGSSLRFPFQSPSPPTRTLLLHSPVLIGKGWRRKRRHFFLFRHLLLISNANYKKIFKIKLKLPLTTMRIIDEHQGKATGSKRSLVLGWPSGSVLATFGSEGLKTKWASFLERYIYEAMKDNPSLSHKNCEPDSGAAAWSTCCPPSPPVQASAQSPATGLPQQHHRPQTGLRWRPWRALFARRLWNPWTRRTDNEGRRRRNTDTSGPGVGGGR</sequence>
<evidence type="ECO:0000256" key="1">
    <source>
        <dbReference type="SAM" id="MobiDB-lite"/>
    </source>
</evidence>